<protein>
    <submittedName>
        <fullName evidence="1 2">Uncharacterized protein</fullName>
    </submittedName>
</protein>
<dbReference type="EMBL" id="ABEU02000014">
    <property type="protein sequence ID" value="PNR40572.1"/>
    <property type="molecule type" value="Genomic_DNA"/>
</dbReference>
<dbReference type="EnsemblPlants" id="Pp3c14_3890V3.2">
    <property type="protein sequence ID" value="PAC:32961741.CDS.1"/>
    <property type="gene ID" value="Pp3c14_3890"/>
</dbReference>
<gene>
    <name evidence="1" type="ORF">PHYPA_017975</name>
</gene>
<name>A0A2K1JG95_PHYPA</name>
<evidence type="ECO:0000313" key="2">
    <source>
        <dbReference type="EnsemblPlants" id="PAC:32961740.CDS.1"/>
    </source>
</evidence>
<dbReference type="InParanoid" id="A0A2K1JG95"/>
<reference evidence="1 3" key="1">
    <citation type="journal article" date="2008" name="Science">
        <title>The Physcomitrella genome reveals evolutionary insights into the conquest of land by plants.</title>
        <authorList>
            <person name="Rensing S."/>
            <person name="Lang D."/>
            <person name="Zimmer A."/>
            <person name="Terry A."/>
            <person name="Salamov A."/>
            <person name="Shapiro H."/>
            <person name="Nishiyama T."/>
            <person name="Perroud P.-F."/>
            <person name="Lindquist E."/>
            <person name="Kamisugi Y."/>
            <person name="Tanahashi T."/>
            <person name="Sakakibara K."/>
            <person name="Fujita T."/>
            <person name="Oishi K."/>
            <person name="Shin-I T."/>
            <person name="Kuroki Y."/>
            <person name="Toyoda A."/>
            <person name="Suzuki Y."/>
            <person name="Hashimoto A."/>
            <person name="Yamaguchi K."/>
            <person name="Sugano A."/>
            <person name="Kohara Y."/>
            <person name="Fujiyama A."/>
            <person name="Anterola A."/>
            <person name="Aoki S."/>
            <person name="Ashton N."/>
            <person name="Barbazuk W.B."/>
            <person name="Barker E."/>
            <person name="Bennetzen J."/>
            <person name="Bezanilla M."/>
            <person name="Blankenship R."/>
            <person name="Cho S.H."/>
            <person name="Dutcher S."/>
            <person name="Estelle M."/>
            <person name="Fawcett J.A."/>
            <person name="Gundlach H."/>
            <person name="Hanada K."/>
            <person name="Heyl A."/>
            <person name="Hicks K.A."/>
            <person name="Hugh J."/>
            <person name="Lohr M."/>
            <person name="Mayer K."/>
            <person name="Melkozernov A."/>
            <person name="Murata T."/>
            <person name="Nelson D."/>
            <person name="Pils B."/>
            <person name="Prigge M."/>
            <person name="Reiss B."/>
            <person name="Renner T."/>
            <person name="Rombauts S."/>
            <person name="Rushton P."/>
            <person name="Sanderfoot A."/>
            <person name="Schween G."/>
            <person name="Shiu S.-H."/>
            <person name="Stueber K."/>
            <person name="Theodoulou F.L."/>
            <person name="Tu H."/>
            <person name="Van de Peer Y."/>
            <person name="Verrier P.J."/>
            <person name="Waters E."/>
            <person name="Wood A."/>
            <person name="Yang L."/>
            <person name="Cove D."/>
            <person name="Cuming A."/>
            <person name="Hasebe M."/>
            <person name="Lucas S."/>
            <person name="Mishler D.B."/>
            <person name="Reski R."/>
            <person name="Grigoriev I."/>
            <person name="Quatrano R.S."/>
            <person name="Boore J.L."/>
        </authorList>
    </citation>
    <scope>NUCLEOTIDE SEQUENCE [LARGE SCALE GENOMIC DNA]</scope>
    <source>
        <strain evidence="2 3">cv. Gransden 2004</strain>
    </source>
</reference>
<keyword evidence="3" id="KW-1185">Reference proteome</keyword>
<sequence length="83" mass="9778">MGYDDAKKFSDMLLFQPENVKLILRYPNQCGYSSVYTPVQVYADILGHELQRNSPCSPVKAMKRYYSQRKRFLTRKNAMNAHR</sequence>
<accession>A0A2K1JG95</accession>
<organism evidence="1">
    <name type="scientific">Physcomitrium patens</name>
    <name type="common">Spreading-leaved earth moss</name>
    <name type="synonym">Physcomitrella patens</name>
    <dbReference type="NCBI Taxonomy" id="3218"/>
    <lineage>
        <taxon>Eukaryota</taxon>
        <taxon>Viridiplantae</taxon>
        <taxon>Streptophyta</taxon>
        <taxon>Embryophyta</taxon>
        <taxon>Bryophyta</taxon>
        <taxon>Bryophytina</taxon>
        <taxon>Bryopsida</taxon>
        <taxon>Funariidae</taxon>
        <taxon>Funariales</taxon>
        <taxon>Funariaceae</taxon>
        <taxon>Physcomitrium</taxon>
    </lineage>
</organism>
<evidence type="ECO:0000313" key="3">
    <source>
        <dbReference type="Proteomes" id="UP000006727"/>
    </source>
</evidence>
<dbReference type="AlphaFoldDB" id="A0A2K1JG95"/>
<proteinExistence type="predicted"/>
<dbReference type="Proteomes" id="UP000006727">
    <property type="component" value="Chromosome 14"/>
</dbReference>
<reference evidence="1 3" key="2">
    <citation type="journal article" date="2018" name="Plant J.">
        <title>The Physcomitrella patens chromosome-scale assembly reveals moss genome structure and evolution.</title>
        <authorList>
            <person name="Lang D."/>
            <person name="Ullrich K.K."/>
            <person name="Murat F."/>
            <person name="Fuchs J."/>
            <person name="Jenkins J."/>
            <person name="Haas F.B."/>
            <person name="Piednoel M."/>
            <person name="Gundlach H."/>
            <person name="Van Bel M."/>
            <person name="Meyberg R."/>
            <person name="Vives C."/>
            <person name="Morata J."/>
            <person name="Symeonidi A."/>
            <person name="Hiss M."/>
            <person name="Muchero W."/>
            <person name="Kamisugi Y."/>
            <person name="Saleh O."/>
            <person name="Blanc G."/>
            <person name="Decker E.L."/>
            <person name="van Gessel N."/>
            <person name="Grimwood J."/>
            <person name="Hayes R.D."/>
            <person name="Graham S.W."/>
            <person name="Gunter L.E."/>
            <person name="McDaniel S.F."/>
            <person name="Hoernstein S.N.W."/>
            <person name="Larsson A."/>
            <person name="Li F.W."/>
            <person name="Perroud P.F."/>
            <person name="Phillips J."/>
            <person name="Ranjan P."/>
            <person name="Rokshar D.S."/>
            <person name="Rothfels C.J."/>
            <person name="Schneider L."/>
            <person name="Shu S."/>
            <person name="Stevenson D.W."/>
            <person name="Thummler F."/>
            <person name="Tillich M."/>
            <person name="Villarreal Aguilar J.C."/>
            <person name="Widiez T."/>
            <person name="Wong G.K."/>
            <person name="Wymore A."/>
            <person name="Zhang Y."/>
            <person name="Zimmer A.D."/>
            <person name="Quatrano R.S."/>
            <person name="Mayer K.F.X."/>
            <person name="Goodstein D."/>
            <person name="Casacuberta J.M."/>
            <person name="Vandepoele K."/>
            <person name="Reski R."/>
            <person name="Cuming A.C."/>
            <person name="Tuskan G.A."/>
            <person name="Maumus F."/>
            <person name="Salse J."/>
            <person name="Schmutz J."/>
            <person name="Rensing S.A."/>
        </authorList>
    </citation>
    <scope>NUCLEOTIDE SEQUENCE [LARGE SCALE GENOMIC DNA]</scope>
    <source>
        <strain evidence="2 3">cv. Gransden 2004</strain>
    </source>
</reference>
<dbReference type="Gramene" id="Pp3c14_3890V3.1">
    <property type="protein sequence ID" value="PAC:32961740.CDS.1"/>
    <property type="gene ID" value="Pp3c14_3890"/>
</dbReference>
<dbReference type="Gramene" id="Pp3c14_3890V3.2">
    <property type="protein sequence ID" value="PAC:32961741.CDS.1"/>
    <property type="gene ID" value="Pp3c14_3890"/>
</dbReference>
<reference evidence="2" key="3">
    <citation type="submission" date="2020-12" db="UniProtKB">
        <authorList>
            <consortium name="EnsemblPlants"/>
        </authorList>
    </citation>
    <scope>IDENTIFICATION</scope>
</reference>
<dbReference type="EnsemblPlants" id="Pp3c14_3890V3.1">
    <property type="protein sequence ID" value="PAC:32961740.CDS.1"/>
    <property type="gene ID" value="Pp3c14_3890"/>
</dbReference>
<evidence type="ECO:0000313" key="1">
    <source>
        <dbReference type="EMBL" id="PNR40572.1"/>
    </source>
</evidence>